<evidence type="ECO:0000313" key="1">
    <source>
        <dbReference type="EMBL" id="CDW41386.1"/>
    </source>
</evidence>
<accession>A0A0K2UUN7</accession>
<dbReference type="AlphaFoldDB" id="A0A0K2UUN7"/>
<organism evidence="1">
    <name type="scientific">Lepeophtheirus salmonis</name>
    <name type="common">Salmon louse</name>
    <name type="synonym">Caligus salmonis</name>
    <dbReference type="NCBI Taxonomy" id="72036"/>
    <lineage>
        <taxon>Eukaryota</taxon>
        <taxon>Metazoa</taxon>
        <taxon>Ecdysozoa</taxon>
        <taxon>Arthropoda</taxon>
        <taxon>Crustacea</taxon>
        <taxon>Multicrustacea</taxon>
        <taxon>Hexanauplia</taxon>
        <taxon>Copepoda</taxon>
        <taxon>Siphonostomatoida</taxon>
        <taxon>Caligidae</taxon>
        <taxon>Lepeophtheirus</taxon>
    </lineage>
</organism>
<proteinExistence type="predicted"/>
<protein>
    <submittedName>
        <fullName evidence="1">Uncharacterized protein</fullName>
    </submittedName>
</protein>
<dbReference type="EMBL" id="HACA01024025">
    <property type="protein sequence ID" value="CDW41386.1"/>
    <property type="molecule type" value="Transcribed_RNA"/>
</dbReference>
<feature type="non-terminal residue" evidence="1">
    <location>
        <position position="1"/>
    </location>
</feature>
<name>A0A0K2UUN7_LEPSM</name>
<reference evidence="1" key="1">
    <citation type="submission" date="2014-05" db="EMBL/GenBank/DDBJ databases">
        <authorList>
            <person name="Chronopoulou M."/>
        </authorList>
    </citation>
    <scope>NUCLEOTIDE SEQUENCE</scope>
    <source>
        <tissue evidence="1">Whole organism</tissue>
    </source>
</reference>
<sequence>INSDYFMCNLQGIQTIFSSSAYKLVIILDNVRLSWLWFRH</sequence>